<dbReference type="InterPro" id="IPR058593">
    <property type="entry name" value="ARB_07466-like_C"/>
</dbReference>
<proteinExistence type="predicted"/>
<dbReference type="SUPFAM" id="SSF55166">
    <property type="entry name" value="Hedgehog/DD-peptidase"/>
    <property type="match status" value="1"/>
</dbReference>
<dbReference type="EMBL" id="BAAARN010000001">
    <property type="protein sequence ID" value="GAA2731142.1"/>
    <property type="molecule type" value="Genomic_DNA"/>
</dbReference>
<dbReference type="InterPro" id="IPR009045">
    <property type="entry name" value="Zn_M74/Hedgehog-like"/>
</dbReference>
<gene>
    <name evidence="3" type="ORF">GCM10009867_04050</name>
</gene>
<keyword evidence="1" id="KW-0732">Signal</keyword>
<evidence type="ECO:0000259" key="2">
    <source>
        <dbReference type="Pfam" id="PF26571"/>
    </source>
</evidence>
<feature type="chain" id="PRO_5046061766" description="ARB-07466-like C-terminal domain-containing protein" evidence="1">
    <location>
        <begin position="38"/>
        <end position="294"/>
    </location>
</feature>
<evidence type="ECO:0000256" key="1">
    <source>
        <dbReference type="SAM" id="SignalP"/>
    </source>
</evidence>
<sequence>MSTLTTRIRSTGRPGQALLAAVGITAALLVTAPPAQAAARDGVCQSGEFCLYYNSDHAGSVSDFAGSIDDYGATQPECYEFKGAGAGQGQCVKNNAASVWNRTGGSVTVFYNSGYAGDSQTFAAGAKVNLKAALKNENASHRFGSGGGTGGTYGAPNTNPYPSATTVAPNATARTKFVDDEIARLTGERECYVGGYRDYQPSTSNHNTGNALDCTISNAIGSYPSAAQRDQGWKLANWLRQYAVRLQVRYVIWDGKIWSVARSSEGWRTYTGGSGVTGGHYDHVHVSIQNPYGD</sequence>
<accession>A0ABP6GTR0</accession>
<reference evidence="4" key="1">
    <citation type="journal article" date="2019" name="Int. J. Syst. Evol. Microbiol.">
        <title>The Global Catalogue of Microorganisms (GCM) 10K type strain sequencing project: providing services to taxonomists for standard genome sequencing and annotation.</title>
        <authorList>
            <consortium name="The Broad Institute Genomics Platform"/>
            <consortium name="The Broad Institute Genome Sequencing Center for Infectious Disease"/>
            <person name="Wu L."/>
            <person name="Ma J."/>
        </authorList>
    </citation>
    <scope>NUCLEOTIDE SEQUENCE [LARGE SCALE GENOMIC DNA]</scope>
    <source>
        <strain evidence="4">JCM 16378</strain>
    </source>
</reference>
<organism evidence="3 4">
    <name type="scientific">Pedococcus aerophilus</name>
    <dbReference type="NCBI Taxonomy" id="436356"/>
    <lineage>
        <taxon>Bacteria</taxon>
        <taxon>Bacillati</taxon>
        <taxon>Actinomycetota</taxon>
        <taxon>Actinomycetes</taxon>
        <taxon>Micrococcales</taxon>
        <taxon>Intrasporangiaceae</taxon>
        <taxon>Pedococcus</taxon>
    </lineage>
</organism>
<feature type="signal peptide" evidence="1">
    <location>
        <begin position="1"/>
        <end position="37"/>
    </location>
</feature>
<evidence type="ECO:0000313" key="4">
    <source>
        <dbReference type="Proteomes" id="UP001501326"/>
    </source>
</evidence>
<dbReference type="Proteomes" id="UP001501326">
    <property type="component" value="Unassembled WGS sequence"/>
</dbReference>
<dbReference type="Pfam" id="PF03995">
    <property type="entry name" value="Inhibitor_I36"/>
    <property type="match status" value="1"/>
</dbReference>
<protein>
    <recommendedName>
        <fullName evidence="2">ARB-07466-like C-terminal domain-containing protein</fullName>
    </recommendedName>
</protein>
<comment type="caution">
    <text evidence="3">The sequence shown here is derived from an EMBL/GenBank/DDBJ whole genome shotgun (WGS) entry which is preliminary data.</text>
</comment>
<evidence type="ECO:0000313" key="3">
    <source>
        <dbReference type="EMBL" id="GAA2731142.1"/>
    </source>
</evidence>
<keyword evidence="4" id="KW-1185">Reference proteome</keyword>
<feature type="domain" description="ARB-07466-like C-terminal" evidence="2">
    <location>
        <begin position="170"/>
        <end position="281"/>
    </location>
</feature>
<dbReference type="RefSeq" id="WP_344189761.1">
    <property type="nucleotide sequence ID" value="NZ_BAAARN010000001.1"/>
</dbReference>
<name>A0ABP6GTR0_9MICO</name>
<dbReference type="Pfam" id="PF26571">
    <property type="entry name" value="VldE"/>
    <property type="match status" value="1"/>
</dbReference>